<dbReference type="Pfam" id="PF00504">
    <property type="entry name" value="Chloroa_b-bind"/>
    <property type="match status" value="1"/>
</dbReference>
<dbReference type="GO" id="GO:0016168">
    <property type="term" value="F:chlorophyll binding"/>
    <property type="evidence" value="ECO:0007669"/>
    <property type="project" value="UniProtKB-KW"/>
</dbReference>
<comment type="subcellular location">
    <subcellularLocation>
        <location evidence="1 8">Plastid</location>
        <location evidence="1 8">Chloroplast thylakoid membrane</location>
    </subcellularLocation>
</comment>
<evidence type="ECO:0000313" key="10">
    <source>
        <dbReference type="Proteomes" id="UP000607653"/>
    </source>
</evidence>
<evidence type="ECO:0000313" key="9">
    <source>
        <dbReference type="EMBL" id="DAD19063.1"/>
    </source>
</evidence>
<reference evidence="9 10" key="1">
    <citation type="journal article" date="2020" name="Mol. Biol. Evol.">
        <title>Distinct Expression and Methylation Patterns for Genes with Different Fates following a Single Whole-Genome Duplication in Flowering Plants.</title>
        <authorList>
            <person name="Shi T."/>
            <person name="Rahmani R.S."/>
            <person name="Gugger P.F."/>
            <person name="Wang M."/>
            <person name="Li H."/>
            <person name="Zhang Y."/>
            <person name="Li Z."/>
            <person name="Wang Q."/>
            <person name="Van de Peer Y."/>
            <person name="Marchal K."/>
            <person name="Chen J."/>
        </authorList>
    </citation>
    <scope>NUCLEOTIDE SEQUENCE [LARGE SCALE GENOMIC DNA]</scope>
    <source>
        <tissue evidence="9">Leaf</tissue>
    </source>
</reference>
<keyword evidence="8" id="KW-0793">Thylakoid</keyword>
<comment type="caution">
    <text evidence="9">The sequence shown here is derived from an EMBL/GenBank/DDBJ whole genome shotgun (WGS) entry which is preliminary data.</text>
</comment>
<feature type="binding site" evidence="7">
    <location>
        <position position="23"/>
    </location>
    <ligand>
        <name>chlorophyll a</name>
        <dbReference type="ChEBI" id="CHEBI:58416"/>
        <label>1</label>
    </ligand>
</feature>
<keyword evidence="5 8" id="KW-0934">Plastid</keyword>
<evidence type="ECO:0000256" key="4">
    <source>
        <dbReference type="ARBA" id="ARBA00022531"/>
    </source>
</evidence>
<dbReference type="GO" id="GO:0009522">
    <property type="term" value="C:photosystem I"/>
    <property type="evidence" value="ECO:0007669"/>
    <property type="project" value="UniProtKB-KW"/>
</dbReference>
<evidence type="ECO:0000256" key="3">
    <source>
        <dbReference type="ARBA" id="ARBA00022528"/>
    </source>
</evidence>
<gene>
    <name evidence="9" type="ORF">HUJ06_020526</name>
</gene>
<dbReference type="InterPro" id="IPR022796">
    <property type="entry name" value="Chloroa_b-bind"/>
</dbReference>
<feature type="binding site" evidence="7">
    <location>
        <position position="18"/>
    </location>
    <ligand>
        <name>chlorophyll a</name>
        <dbReference type="ChEBI" id="CHEBI:58416"/>
        <label>1</label>
    </ligand>
</feature>
<comment type="function">
    <text evidence="8">The light-harvesting complex (LHC) functions as a light receptor, it captures and delivers excitation energy to photosystems with which it is closely associated.</text>
</comment>
<feature type="binding site" evidence="7">
    <location>
        <position position="35"/>
    </location>
    <ligand>
        <name>chlorophyll a</name>
        <dbReference type="ChEBI" id="CHEBI:58416"/>
        <label>1</label>
    </ligand>
</feature>
<proteinExistence type="inferred from homology"/>
<keyword evidence="2 7" id="KW-0148">Chlorophyll</keyword>
<evidence type="ECO:0000256" key="7">
    <source>
        <dbReference type="PIRSR" id="PIRSR601344-1"/>
    </source>
</evidence>
<dbReference type="Proteomes" id="UP000607653">
    <property type="component" value="Unassembled WGS sequence"/>
</dbReference>
<keyword evidence="8" id="KW-1133">Transmembrane helix</keyword>
<dbReference type="SUPFAM" id="SSF103511">
    <property type="entry name" value="Chlorophyll a-b binding protein"/>
    <property type="match status" value="1"/>
</dbReference>
<evidence type="ECO:0000256" key="8">
    <source>
        <dbReference type="RuleBase" id="RU363080"/>
    </source>
</evidence>
<keyword evidence="4 8" id="KW-0602">Photosynthesis</keyword>
<keyword evidence="3 8" id="KW-0150">Chloroplast</keyword>
<dbReference type="GO" id="GO:0009535">
    <property type="term" value="C:chloroplast thylakoid membrane"/>
    <property type="evidence" value="ECO:0007669"/>
    <property type="project" value="UniProtKB-SubCell"/>
</dbReference>
<dbReference type="AlphaFoldDB" id="A0A822XHC3"/>
<feature type="binding site" evidence="7">
    <location>
        <position position="17"/>
    </location>
    <ligand>
        <name>chlorophyll a</name>
        <dbReference type="ChEBI" id="CHEBI:58416"/>
        <label>1</label>
    </ligand>
</feature>
<evidence type="ECO:0000256" key="5">
    <source>
        <dbReference type="ARBA" id="ARBA00022640"/>
    </source>
</evidence>
<feature type="transmembrane region" description="Helical" evidence="8">
    <location>
        <begin position="21"/>
        <end position="39"/>
    </location>
</feature>
<name>A0A822XHC3_NELNU</name>
<dbReference type="GO" id="GO:0009523">
    <property type="term" value="C:photosystem II"/>
    <property type="evidence" value="ECO:0007669"/>
    <property type="project" value="UniProtKB-KW"/>
</dbReference>
<keyword evidence="6 8" id="KW-0157">Chromophore</keyword>
<comment type="similarity">
    <text evidence="8">Belongs to the light-harvesting chlorophyll a/b-binding (LHC) protein family.</text>
</comment>
<feature type="binding site" evidence="7">
    <location>
        <position position="21"/>
    </location>
    <ligand>
        <name>chlorophyll a</name>
        <dbReference type="ChEBI" id="CHEBI:58416"/>
        <label>1</label>
    </ligand>
</feature>
<dbReference type="Gene3D" id="1.10.3460.10">
    <property type="entry name" value="Chlorophyll a/b binding protein domain"/>
    <property type="match status" value="1"/>
</dbReference>
<dbReference type="PANTHER" id="PTHR21649">
    <property type="entry name" value="CHLOROPHYLL A/B BINDING PROTEIN"/>
    <property type="match status" value="1"/>
</dbReference>
<keyword evidence="8" id="KW-0472">Membrane</keyword>
<evidence type="ECO:0000256" key="1">
    <source>
        <dbReference type="ARBA" id="ARBA00004334"/>
    </source>
</evidence>
<evidence type="ECO:0000256" key="6">
    <source>
        <dbReference type="ARBA" id="ARBA00022991"/>
    </source>
</evidence>
<sequence>MMWGRGSLEPVMVLRTKEIMNGRLAMLAFVGFWFQAIYTGGPIENLMLILLILDTACSYLMQEDPCV</sequence>
<keyword evidence="8" id="KW-0812">Transmembrane</keyword>
<keyword evidence="8" id="KW-0603">Photosystem I</keyword>
<dbReference type="GO" id="GO:0009765">
    <property type="term" value="P:photosynthesis, light harvesting"/>
    <property type="evidence" value="ECO:0007669"/>
    <property type="project" value="InterPro"/>
</dbReference>
<keyword evidence="10" id="KW-1185">Reference proteome</keyword>
<dbReference type="EMBL" id="DUZY01000001">
    <property type="protein sequence ID" value="DAD19063.1"/>
    <property type="molecule type" value="Genomic_DNA"/>
</dbReference>
<keyword evidence="8" id="KW-0604">Photosystem II</keyword>
<protein>
    <recommendedName>
        <fullName evidence="8">Chlorophyll a-b binding protein, chloroplastic</fullName>
    </recommendedName>
</protein>
<dbReference type="InterPro" id="IPR001344">
    <property type="entry name" value="Chloro_AB-bd_pln"/>
</dbReference>
<evidence type="ECO:0000256" key="2">
    <source>
        <dbReference type="ARBA" id="ARBA00022494"/>
    </source>
</evidence>
<accession>A0A822XHC3</accession>
<organism evidence="9 10">
    <name type="scientific">Nelumbo nucifera</name>
    <name type="common">Sacred lotus</name>
    <dbReference type="NCBI Taxonomy" id="4432"/>
    <lineage>
        <taxon>Eukaryota</taxon>
        <taxon>Viridiplantae</taxon>
        <taxon>Streptophyta</taxon>
        <taxon>Embryophyta</taxon>
        <taxon>Tracheophyta</taxon>
        <taxon>Spermatophyta</taxon>
        <taxon>Magnoliopsida</taxon>
        <taxon>Proteales</taxon>
        <taxon>Nelumbonaceae</taxon>
        <taxon>Nelumbo</taxon>
    </lineage>
</organism>